<evidence type="ECO:0000313" key="2">
    <source>
        <dbReference type="EMBL" id="KAG8553363.1"/>
    </source>
</evidence>
<dbReference type="AlphaFoldDB" id="A0AAV7A566"/>
<gene>
    <name evidence="2" type="ORF">GDO81_003388</name>
</gene>
<keyword evidence="1" id="KW-0175">Coiled coil</keyword>
<dbReference type="EMBL" id="WNYA01000010">
    <property type="protein sequence ID" value="KAG8553363.1"/>
    <property type="molecule type" value="Genomic_DNA"/>
</dbReference>
<proteinExistence type="predicted"/>
<accession>A0AAV7A566</accession>
<evidence type="ECO:0000256" key="1">
    <source>
        <dbReference type="SAM" id="Coils"/>
    </source>
</evidence>
<evidence type="ECO:0008006" key="4">
    <source>
        <dbReference type="Google" id="ProtNLM"/>
    </source>
</evidence>
<name>A0AAV7A566_ENGPU</name>
<dbReference type="EMBL" id="WNYA01000010">
    <property type="protein sequence ID" value="KAG8553362.1"/>
    <property type="molecule type" value="Genomic_DNA"/>
</dbReference>
<feature type="coiled-coil region" evidence="1">
    <location>
        <begin position="145"/>
        <end position="172"/>
    </location>
</feature>
<comment type="caution">
    <text evidence="2">The sequence shown here is derived from an EMBL/GenBank/DDBJ whole genome shotgun (WGS) entry which is preliminary data.</text>
</comment>
<reference evidence="2" key="1">
    <citation type="thesis" date="2020" institute="ProQuest LLC" country="789 East Eisenhower Parkway, Ann Arbor, MI, USA">
        <title>Comparative Genomics and Chromosome Evolution.</title>
        <authorList>
            <person name="Mudd A.B."/>
        </authorList>
    </citation>
    <scope>NUCLEOTIDE SEQUENCE</scope>
    <source>
        <strain evidence="2">237g6f4</strain>
        <tissue evidence="2">Blood</tissue>
    </source>
</reference>
<dbReference type="PANTHER" id="PTHR48251">
    <property type="entry name" value="COILED-COIL DOMAIN-CONTAINING PROTEIN 160"/>
    <property type="match status" value="1"/>
</dbReference>
<feature type="coiled-coil region" evidence="1">
    <location>
        <begin position="208"/>
        <end position="282"/>
    </location>
</feature>
<organism evidence="2 3">
    <name type="scientific">Engystomops pustulosus</name>
    <name type="common">Tungara frog</name>
    <name type="synonym">Physalaemus pustulosus</name>
    <dbReference type="NCBI Taxonomy" id="76066"/>
    <lineage>
        <taxon>Eukaryota</taxon>
        <taxon>Metazoa</taxon>
        <taxon>Chordata</taxon>
        <taxon>Craniata</taxon>
        <taxon>Vertebrata</taxon>
        <taxon>Euteleostomi</taxon>
        <taxon>Amphibia</taxon>
        <taxon>Batrachia</taxon>
        <taxon>Anura</taxon>
        <taxon>Neobatrachia</taxon>
        <taxon>Hyloidea</taxon>
        <taxon>Leptodactylidae</taxon>
        <taxon>Leiuperinae</taxon>
        <taxon>Engystomops</taxon>
    </lineage>
</organism>
<dbReference type="EMBL" id="WNYA01000010">
    <property type="protein sequence ID" value="KAG8553364.1"/>
    <property type="molecule type" value="Genomic_DNA"/>
</dbReference>
<dbReference type="PANTHER" id="PTHR48251:SF1">
    <property type="entry name" value="COILED-COIL DOMAIN-CONTAINING PROTEIN 160"/>
    <property type="match status" value="1"/>
</dbReference>
<dbReference type="EMBL" id="WNYA01000010">
    <property type="protein sequence ID" value="KAG8553361.1"/>
    <property type="molecule type" value="Genomic_DNA"/>
</dbReference>
<evidence type="ECO:0000313" key="3">
    <source>
        <dbReference type="Proteomes" id="UP000824782"/>
    </source>
</evidence>
<sequence length="301" mass="34825">MENSKKHWVEELFSPRFTAEDFLHESIEPKLLISEKLAIERASKLEAIYRAALCEFQEKENRKKRELLSKMIVQESSVQDQAVPAQLATCEPCKKADNDSTAAAKSSVHCIWNEKELNLLRSEMDKKHSEGAHSSLQLAAYKLHTSELKAKQKETERELEALKMALAASKRANECKNVLIHQLKKEGEKKGADLQALRKDTHQKCDTVQDLTTRLSKAREEINHLQLQNSDLKQELNSIQQQHQLKIIIASEKAKLKYEAQMKKMQRELETLKEERLVESHQRAQDVAELDLLRRLYIHEK</sequence>
<keyword evidence="3" id="KW-1185">Reference proteome</keyword>
<dbReference type="Proteomes" id="UP000824782">
    <property type="component" value="Unassembled WGS sequence"/>
</dbReference>
<protein>
    <recommendedName>
        <fullName evidence="4">Coiled-coil domain-containing protein 160</fullName>
    </recommendedName>
</protein>